<evidence type="ECO:0000256" key="7">
    <source>
        <dbReference type="ARBA" id="ARBA00022448"/>
    </source>
</evidence>
<gene>
    <name evidence="17" type="ORF">AVDCRST_MAG51-424</name>
</gene>
<feature type="domain" description="Fumarate reductase/succinate dehydrogenase flavoprotein-like C-terminal" evidence="16">
    <location>
        <begin position="251"/>
        <end position="383"/>
    </location>
</feature>
<evidence type="ECO:0000259" key="15">
    <source>
        <dbReference type="Pfam" id="PF00890"/>
    </source>
</evidence>
<feature type="non-terminal residue" evidence="17">
    <location>
        <position position="1"/>
    </location>
</feature>
<dbReference type="EC" id="1.3.5.1" evidence="5"/>
<dbReference type="GO" id="GO:0008177">
    <property type="term" value="F:succinate dehydrogenase (quinone) activity"/>
    <property type="evidence" value="ECO:0007669"/>
    <property type="project" value="UniProtKB-EC"/>
</dbReference>
<comment type="cofactor">
    <cofactor evidence="1">
        <name>FAD</name>
        <dbReference type="ChEBI" id="CHEBI:57692"/>
    </cofactor>
</comment>
<dbReference type="PANTHER" id="PTHR11632">
    <property type="entry name" value="SUCCINATE DEHYDROGENASE 2 FLAVOPROTEIN SUBUNIT"/>
    <property type="match status" value="1"/>
</dbReference>
<dbReference type="Pfam" id="PF00890">
    <property type="entry name" value="FAD_binding_2"/>
    <property type="match status" value="1"/>
</dbReference>
<dbReference type="Gene3D" id="3.50.50.60">
    <property type="entry name" value="FAD/NAD(P)-binding domain"/>
    <property type="match status" value="1"/>
</dbReference>
<dbReference type="GO" id="GO:0050660">
    <property type="term" value="F:flavin adenine dinucleotide binding"/>
    <property type="evidence" value="ECO:0007669"/>
    <property type="project" value="TreeGrafter"/>
</dbReference>
<dbReference type="AlphaFoldDB" id="A0A6J4NUQ5"/>
<dbReference type="PANTHER" id="PTHR11632:SF51">
    <property type="entry name" value="SUCCINATE DEHYDROGENASE [UBIQUINONE] FLAVOPROTEIN SUBUNIT, MITOCHONDRIAL"/>
    <property type="match status" value="1"/>
</dbReference>
<keyword evidence="11 17" id="KW-0560">Oxidoreductase</keyword>
<keyword evidence="12" id="KW-0472">Membrane</keyword>
<dbReference type="SUPFAM" id="SSF56425">
    <property type="entry name" value="Succinate dehydrogenase/fumarate reductase flavoprotein, catalytic domain"/>
    <property type="match status" value="1"/>
</dbReference>
<accession>A0A6J4NUQ5</accession>
<evidence type="ECO:0000256" key="11">
    <source>
        <dbReference type="ARBA" id="ARBA00023002"/>
    </source>
</evidence>
<name>A0A6J4NUQ5_9BURK</name>
<dbReference type="Gene3D" id="4.10.80.40">
    <property type="entry name" value="succinate dehydrogenase protein domain"/>
    <property type="match status" value="1"/>
</dbReference>
<evidence type="ECO:0000256" key="13">
    <source>
        <dbReference type="ARBA" id="ARBA00049220"/>
    </source>
</evidence>
<evidence type="ECO:0000256" key="3">
    <source>
        <dbReference type="ARBA" id="ARBA00004894"/>
    </source>
</evidence>
<dbReference type="Pfam" id="PF02910">
    <property type="entry name" value="Succ_DH_flav_C"/>
    <property type="match status" value="1"/>
</dbReference>
<feature type="domain" description="FAD-dependent oxidoreductase 2 FAD-binding" evidence="15">
    <location>
        <begin position="2"/>
        <end position="194"/>
    </location>
</feature>
<keyword evidence="8" id="KW-0285">Flavoprotein</keyword>
<comment type="similarity">
    <text evidence="4">Belongs to the FAD-dependent oxidoreductase 2 family. FRD/SDH subfamily.</text>
</comment>
<keyword evidence="9" id="KW-0274">FAD</keyword>
<comment type="catalytic activity">
    <reaction evidence="13">
        <text>a quinone + succinate = fumarate + a quinol</text>
        <dbReference type="Rhea" id="RHEA:40523"/>
        <dbReference type="ChEBI" id="CHEBI:24646"/>
        <dbReference type="ChEBI" id="CHEBI:29806"/>
        <dbReference type="ChEBI" id="CHEBI:30031"/>
        <dbReference type="ChEBI" id="CHEBI:132124"/>
        <dbReference type="EC" id="1.3.5.1"/>
    </reaction>
</comment>
<feature type="non-terminal residue" evidence="17">
    <location>
        <position position="384"/>
    </location>
</feature>
<protein>
    <recommendedName>
        <fullName evidence="6">Succinate dehydrogenase flavoprotein subunit</fullName>
        <ecNumber evidence="5">1.3.5.1</ecNumber>
    </recommendedName>
</protein>
<evidence type="ECO:0000313" key="17">
    <source>
        <dbReference type="EMBL" id="CAA9392263.1"/>
    </source>
</evidence>
<proteinExistence type="inferred from homology"/>
<evidence type="ECO:0000256" key="6">
    <source>
        <dbReference type="ARBA" id="ARBA00019965"/>
    </source>
</evidence>
<evidence type="ECO:0000256" key="14">
    <source>
        <dbReference type="PIRSR" id="PIRSR630664-50"/>
    </source>
</evidence>
<dbReference type="InterPro" id="IPR015939">
    <property type="entry name" value="Fum_Rdtase/Succ_DH_flav-like_C"/>
</dbReference>
<evidence type="ECO:0000256" key="4">
    <source>
        <dbReference type="ARBA" id="ARBA00008040"/>
    </source>
</evidence>
<dbReference type="InterPro" id="IPR003953">
    <property type="entry name" value="FAD-dep_OxRdtase_2_FAD-bd"/>
</dbReference>
<dbReference type="InterPro" id="IPR036188">
    <property type="entry name" value="FAD/NAD-bd_sf"/>
</dbReference>
<keyword evidence="10" id="KW-0249">Electron transport</keyword>
<dbReference type="InterPro" id="IPR027477">
    <property type="entry name" value="Succ_DH/fumarate_Rdtase_cat_sf"/>
</dbReference>
<dbReference type="EMBL" id="CADCUX010000114">
    <property type="protein sequence ID" value="CAA9392263.1"/>
    <property type="molecule type" value="Genomic_DNA"/>
</dbReference>
<comment type="subcellular location">
    <subcellularLocation>
        <location evidence="2">Cell inner membrane</location>
        <topology evidence="2">Peripheral membrane protein</topology>
        <orientation evidence="2">Cytoplasmic side</orientation>
    </subcellularLocation>
</comment>
<evidence type="ECO:0000256" key="1">
    <source>
        <dbReference type="ARBA" id="ARBA00001974"/>
    </source>
</evidence>
<sequence length="384" mass="41780">ASTNAFINTGDGLGMAARAGIPLEDMEFWQFHPTGVAGAGVLLTEGCRGEGAILLNSNGERFMERYAPTLKDLAPRDFISRCMDQEIKEGRGCGPNKDYILLKLDHLGAETIHKRLPSVYEIGVNFANVDITKEPIPVVPTIHYQMGGIPTNIHGQVVVQTPESHNAIVSGLYAVGECSCVSVHGANRLGTNSLLDLLVFGRAAGNHIVEFNNKNKEHKPLPADAADRTLARLARLDAASTGEYAQDVANDIRSCMQLHAGVFRTQASMDQGVDKIAALRERVNAIALKDKSMVFNTARIEALEVENLIESAQSTMVSAAARRECRGAHTVSDYERPVDDPSTPMGRNDAQWMKHTLWHSSTNSLTYKPVNLKPMSVESVPPKV</sequence>
<evidence type="ECO:0000259" key="16">
    <source>
        <dbReference type="Pfam" id="PF02910"/>
    </source>
</evidence>
<dbReference type="Gene3D" id="1.20.58.100">
    <property type="entry name" value="Fumarate reductase/succinate dehydrogenase flavoprotein-like, C-terminal domain"/>
    <property type="match status" value="1"/>
</dbReference>
<reference evidence="17" key="1">
    <citation type="submission" date="2020-02" db="EMBL/GenBank/DDBJ databases">
        <authorList>
            <person name="Meier V. D."/>
        </authorList>
    </citation>
    <scope>NUCLEOTIDE SEQUENCE</scope>
    <source>
        <strain evidence="17">AVDCRST_MAG51</strain>
    </source>
</reference>
<dbReference type="GO" id="GO:0005886">
    <property type="term" value="C:plasma membrane"/>
    <property type="evidence" value="ECO:0007669"/>
    <property type="project" value="UniProtKB-SubCell"/>
</dbReference>
<organism evidence="17">
    <name type="scientific">uncultured Ramlibacter sp</name>
    <dbReference type="NCBI Taxonomy" id="260755"/>
    <lineage>
        <taxon>Bacteria</taxon>
        <taxon>Pseudomonadati</taxon>
        <taxon>Pseudomonadota</taxon>
        <taxon>Betaproteobacteria</taxon>
        <taxon>Burkholderiales</taxon>
        <taxon>Comamonadaceae</taxon>
        <taxon>Ramlibacter</taxon>
        <taxon>environmental samples</taxon>
    </lineage>
</organism>
<dbReference type="SUPFAM" id="SSF51905">
    <property type="entry name" value="FAD/NAD(P)-binding domain"/>
    <property type="match status" value="1"/>
</dbReference>
<dbReference type="GO" id="GO:0009061">
    <property type="term" value="P:anaerobic respiration"/>
    <property type="evidence" value="ECO:0007669"/>
    <property type="project" value="TreeGrafter"/>
</dbReference>
<evidence type="ECO:0000256" key="12">
    <source>
        <dbReference type="ARBA" id="ARBA00023136"/>
    </source>
</evidence>
<keyword evidence="7" id="KW-0813">Transport</keyword>
<dbReference type="Gene3D" id="3.90.700.10">
    <property type="entry name" value="Succinate dehydrogenase/fumarate reductase flavoprotein, catalytic domain"/>
    <property type="match status" value="1"/>
</dbReference>
<dbReference type="InterPro" id="IPR037099">
    <property type="entry name" value="Fum_R/Succ_DH_flav-like_C_sf"/>
</dbReference>
<evidence type="ECO:0000256" key="2">
    <source>
        <dbReference type="ARBA" id="ARBA00004515"/>
    </source>
</evidence>
<dbReference type="FunFam" id="1.20.58.100:FF:000001">
    <property type="entry name" value="Succinate dehydrogenase flavoprotein subunit (SdhA)"/>
    <property type="match status" value="1"/>
</dbReference>
<feature type="active site" description="Proton acceptor" evidence="14">
    <location>
        <position position="76"/>
    </location>
</feature>
<dbReference type="GO" id="GO:0009055">
    <property type="term" value="F:electron transfer activity"/>
    <property type="evidence" value="ECO:0007669"/>
    <property type="project" value="TreeGrafter"/>
</dbReference>
<evidence type="ECO:0000256" key="9">
    <source>
        <dbReference type="ARBA" id="ARBA00022827"/>
    </source>
</evidence>
<comment type="pathway">
    <text evidence="3">Carbohydrate metabolism; tricarboxylic acid cycle; fumarate from succinate (bacterial route): step 1/1.</text>
</comment>
<evidence type="ECO:0000256" key="10">
    <source>
        <dbReference type="ARBA" id="ARBA00022982"/>
    </source>
</evidence>
<dbReference type="FunFam" id="3.90.700.10:FF:000001">
    <property type="entry name" value="Mitochondrial succinate dehydrogenase flavoprotein subunit"/>
    <property type="match status" value="1"/>
</dbReference>
<evidence type="ECO:0000256" key="8">
    <source>
        <dbReference type="ARBA" id="ARBA00022630"/>
    </source>
</evidence>
<dbReference type="InterPro" id="IPR030664">
    <property type="entry name" value="SdhA/FrdA/AprA"/>
</dbReference>
<dbReference type="SUPFAM" id="SSF46977">
    <property type="entry name" value="Succinate dehydrogenase/fumarate reductase flavoprotein C-terminal domain"/>
    <property type="match status" value="1"/>
</dbReference>
<evidence type="ECO:0000256" key="5">
    <source>
        <dbReference type="ARBA" id="ARBA00012792"/>
    </source>
</evidence>